<sequence>MGLRKPYVIALLAALILFFTVQVYSGLAQVHDLQDELNRQKQLTQVAPVSQARWQASELIGNWQKAQGQFTISAPDLTFNAQTGHHLVQFKGKTANLLAFYRYFEKKAQVGTITHMTLEEAGDDSTLSVEFLW</sequence>
<keyword evidence="2" id="KW-1185">Reference proteome</keyword>
<reference evidence="1 2" key="1">
    <citation type="submission" date="2016-10" db="EMBL/GenBank/DDBJ databases">
        <authorList>
            <person name="de Groot N.N."/>
        </authorList>
    </citation>
    <scope>NUCLEOTIDE SEQUENCE [LARGE SCALE GENOMIC DNA]</scope>
    <source>
        <strain evidence="1 2">DSM 20475</strain>
    </source>
</reference>
<dbReference type="AlphaFoldDB" id="A0A1G6VTT0"/>
<organism evidence="1 2">
    <name type="scientific">Peptococcus niger</name>
    <dbReference type="NCBI Taxonomy" id="2741"/>
    <lineage>
        <taxon>Bacteria</taxon>
        <taxon>Bacillati</taxon>
        <taxon>Bacillota</taxon>
        <taxon>Clostridia</taxon>
        <taxon>Eubacteriales</taxon>
        <taxon>Peptococcaceae</taxon>
        <taxon>Peptococcus</taxon>
    </lineage>
</organism>
<gene>
    <name evidence="1" type="ORF">SAMN04489866_104120</name>
</gene>
<proteinExistence type="predicted"/>
<name>A0A1G6VTT0_PEPNI</name>
<evidence type="ECO:0000313" key="1">
    <source>
        <dbReference type="EMBL" id="SDD56245.1"/>
    </source>
</evidence>
<dbReference type="Proteomes" id="UP000198995">
    <property type="component" value="Unassembled WGS sequence"/>
</dbReference>
<evidence type="ECO:0000313" key="2">
    <source>
        <dbReference type="Proteomes" id="UP000198995"/>
    </source>
</evidence>
<dbReference type="EMBL" id="FNAF01000004">
    <property type="protein sequence ID" value="SDD56245.1"/>
    <property type="molecule type" value="Genomic_DNA"/>
</dbReference>
<dbReference type="RefSeq" id="WP_091791581.1">
    <property type="nucleotide sequence ID" value="NZ_FNAF01000004.1"/>
</dbReference>
<accession>A0A1G6VTT0</accession>
<protein>
    <submittedName>
        <fullName evidence="1">Uncharacterized protein</fullName>
    </submittedName>
</protein>
<dbReference type="STRING" id="2741.SAMN04489866_104120"/>